<evidence type="ECO:0000256" key="1">
    <source>
        <dbReference type="SAM" id="MobiDB-lite"/>
    </source>
</evidence>
<evidence type="ECO:0000313" key="5">
    <source>
        <dbReference type="Proteomes" id="UP000060699"/>
    </source>
</evidence>
<protein>
    <submittedName>
        <fullName evidence="4">AsmA</fullName>
    </submittedName>
</protein>
<evidence type="ECO:0000256" key="2">
    <source>
        <dbReference type="SAM" id="Phobius"/>
    </source>
</evidence>
<feature type="region of interest" description="Disordered" evidence="1">
    <location>
        <begin position="459"/>
        <end position="479"/>
    </location>
</feature>
<name>A0A0U3L6I5_9BURK</name>
<dbReference type="Proteomes" id="UP000060699">
    <property type="component" value="Chromosome"/>
</dbReference>
<dbReference type="PANTHER" id="PTHR30441:SF9">
    <property type="entry name" value="ASMA FAMILY PROTEIN YHJG"/>
    <property type="match status" value="1"/>
</dbReference>
<dbReference type="PANTHER" id="PTHR30441">
    <property type="entry name" value="DUF748 DOMAIN-CONTAINING PROTEIN"/>
    <property type="match status" value="1"/>
</dbReference>
<dbReference type="RefSeq" id="WP_116001518.1">
    <property type="nucleotide sequence ID" value="NZ_CP013729.1"/>
</dbReference>
<organism evidence="4 5">
    <name type="scientific">Roseateles depolymerans</name>
    <dbReference type="NCBI Taxonomy" id="76731"/>
    <lineage>
        <taxon>Bacteria</taxon>
        <taxon>Pseudomonadati</taxon>
        <taxon>Pseudomonadota</taxon>
        <taxon>Betaproteobacteria</taxon>
        <taxon>Burkholderiales</taxon>
        <taxon>Sphaerotilaceae</taxon>
        <taxon>Roseateles</taxon>
    </lineage>
</organism>
<dbReference type="OrthoDB" id="5749006at2"/>
<feature type="transmembrane region" description="Helical" evidence="2">
    <location>
        <begin position="35"/>
        <end position="57"/>
    </location>
</feature>
<accession>A0A0U3L6I5</accession>
<feature type="compositionally biased region" description="Low complexity" evidence="1">
    <location>
        <begin position="239"/>
        <end position="272"/>
    </location>
</feature>
<dbReference type="EMBL" id="CP013729">
    <property type="protein sequence ID" value="ALV06878.1"/>
    <property type="molecule type" value="Genomic_DNA"/>
</dbReference>
<feature type="domain" description="AsmA" evidence="3">
    <location>
        <begin position="418"/>
        <end position="665"/>
    </location>
</feature>
<dbReference type="GO" id="GO:0005886">
    <property type="term" value="C:plasma membrane"/>
    <property type="evidence" value="ECO:0007669"/>
    <property type="project" value="TreeGrafter"/>
</dbReference>
<reference evidence="4 5" key="1">
    <citation type="submission" date="2015-12" db="EMBL/GenBank/DDBJ databases">
        <title>Complete genome of Roseateles depolymerans KCTC 42856.</title>
        <authorList>
            <person name="Kim K.M."/>
        </authorList>
    </citation>
    <scope>NUCLEOTIDE SEQUENCE [LARGE SCALE GENOMIC DNA]</scope>
    <source>
        <strain evidence="4 5">KCTC 42856</strain>
    </source>
</reference>
<keyword evidence="2" id="KW-0472">Membrane</keyword>
<feature type="compositionally biased region" description="Low complexity" evidence="1">
    <location>
        <begin position="279"/>
        <end position="293"/>
    </location>
</feature>
<dbReference type="AlphaFoldDB" id="A0A0U3L6I5"/>
<dbReference type="KEGG" id="rdp:RD2015_2409"/>
<evidence type="ECO:0000259" key="3">
    <source>
        <dbReference type="Pfam" id="PF05170"/>
    </source>
</evidence>
<evidence type="ECO:0000313" key="4">
    <source>
        <dbReference type="EMBL" id="ALV06878.1"/>
    </source>
</evidence>
<keyword evidence="2" id="KW-1133">Transmembrane helix</keyword>
<keyword evidence="2" id="KW-0812">Transmembrane</keyword>
<dbReference type="STRING" id="76731.RD2015_2409"/>
<feature type="region of interest" description="Disordered" evidence="1">
    <location>
        <begin position="1"/>
        <end position="25"/>
    </location>
</feature>
<proteinExistence type="predicted"/>
<sequence length="781" mass="83305">MTTIPPTPTGATTPPPSPSPAPASPRRRYPWLKGAAVVIALLVGGVAVCEWMGWPFLRRPLENWLSQKLDRMVSFDGSGETRWTLRFIGGLRLQTDSLTIAGPSWSTMGPMVVARDASLSLRYSDLLDLRHGDPLRVKSLQAGDLALRLARDVEGRASWQFGPQPDSSTQVRERPKMDGIRFDLLEVRQGSATVDDKIQQLSLLVKFALREAWELPPADEHLLDRADIQFGDSARRAASSPLLASTSTSTSPPANTSASRSTAAARNTAAASGQPVPTAPNGAASTASGPAAGRDSRTPTAGERRLGVIATAEGHFHDMPVKAALRTSSALPWLSSDPNAPAVAVTLRGDIGRAKLSFDGEVRDLLGSQGLAGRYQLSGPSLAAVGEPLGVTLPTTPPFAMKGTLRRSGTLWSTVVQTATIGKSKLNGHFEFNAPRNQKSKLTGELRGSELWMADLGPSIGLPTEPKARPSTRPNRVLPDRQFDLPSLRAMDADVTVNLDRFESGTAVLQAARPLRGHIVLADGVLQIRDIDARVAKGQFAGSITLDGRQPTARWQVRLRVAGVHLEQWLQVERPGNKPPYVTGLMGGRINLDGEGRSTADLLATADGRIVLYWTQGSVSHLIVEAAGIDLAQAVGVLIRGDKDLPVQCGIADLTVKDGRVTPQPMIVDTRDSLVRVEGDVSLATERMKLRAKVEPKDASPLTLRTPLKVEGTLSDPDISLEKAPLLRRVLPAAVLGVAVTPLAALLPLADLGEEPDDQTKAALSECNAAFARRAKQGAGS</sequence>
<dbReference type="InterPro" id="IPR052894">
    <property type="entry name" value="AsmA-related"/>
</dbReference>
<gene>
    <name evidence="4" type="ORF">RD2015_2409</name>
</gene>
<keyword evidence="5" id="KW-1185">Reference proteome</keyword>
<dbReference type="GO" id="GO:0090313">
    <property type="term" value="P:regulation of protein targeting to membrane"/>
    <property type="evidence" value="ECO:0007669"/>
    <property type="project" value="TreeGrafter"/>
</dbReference>
<feature type="compositionally biased region" description="Pro residues" evidence="1">
    <location>
        <begin position="1"/>
        <end position="23"/>
    </location>
</feature>
<dbReference type="InterPro" id="IPR007844">
    <property type="entry name" value="AsmA"/>
</dbReference>
<feature type="region of interest" description="Disordered" evidence="1">
    <location>
        <begin position="239"/>
        <end position="302"/>
    </location>
</feature>
<dbReference type="Pfam" id="PF05170">
    <property type="entry name" value="AsmA"/>
    <property type="match status" value="1"/>
</dbReference>